<keyword evidence="1" id="KW-0732">Signal</keyword>
<dbReference type="Proteomes" id="UP000572007">
    <property type="component" value="Unassembled WGS sequence"/>
</dbReference>
<evidence type="ECO:0000259" key="3">
    <source>
        <dbReference type="Pfam" id="PF24092"/>
    </source>
</evidence>
<dbReference type="AlphaFoldDB" id="A0A846WCK8"/>
<dbReference type="PROSITE" id="PS51257">
    <property type="entry name" value="PROKAR_LIPOPROTEIN"/>
    <property type="match status" value="1"/>
</dbReference>
<organism evidence="4 5">
    <name type="scientific">Nocardia coubleae</name>
    <dbReference type="NCBI Taxonomy" id="356147"/>
    <lineage>
        <taxon>Bacteria</taxon>
        <taxon>Bacillati</taxon>
        <taxon>Actinomycetota</taxon>
        <taxon>Actinomycetes</taxon>
        <taxon>Mycobacteriales</taxon>
        <taxon>Nocardiaceae</taxon>
        <taxon>Nocardia</taxon>
    </lineage>
</organism>
<proteinExistence type="predicted"/>
<evidence type="ECO:0000259" key="2">
    <source>
        <dbReference type="Pfam" id="PF24088"/>
    </source>
</evidence>
<sequence>MKIRGTRQAFIALTVLAVSACGQTVSGAPGAAEIDVRKLDVGKYPTAPLDDYYSPAYSVRRGNSLAATRLSDHVVIGNDIDPKLRYGTSIQEVNEPDDVTQSMAAPSKAVAERNKMQFGFVSGSSDFRPVAFEQVPPTATLVTVTVLQFPSMDAAATAAREFEAVDFDVNPAENQRVPIGKFPAAHAHWRPGTPTIGSTIAHGHYTVSAFVSTSSPDLALLTSLVEKTYAAQLPKLDALPPLSPEQVLRSELDPEGMKRRVLNPIKLGVPSVGGLATNTLQGFLHFQTDREEAKRFYSVGNIEYVTMGQAYSANTYSYNSEGIAQSFGTGASLLLDGAMVFRSRDEESAKALWGALAAEPDPAMAPPGVPDSKCAEEPKPYSTTKYFLCIVRYRNYVGHVWSTQIQDSQQRAAAQYAVLANSQ</sequence>
<feature type="domain" description="DUF7373" evidence="2">
    <location>
        <begin position="57"/>
        <end position="249"/>
    </location>
</feature>
<dbReference type="Pfam" id="PF24088">
    <property type="entry name" value="DUF7373"/>
    <property type="match status" value="1"/>
</dbReference>
<dbReference type="Pfam" id="PF24092">
    <property type="entry name" value="DUF7373_C"/>
    <property type="match status" value="1"/>
</dbReference>
<feature type="domain" description="DUF7373" evidence="3">
    <location>
        <begin position="281"/>
        <end position="422"/>
    </location>
</feature>
<dbReference type="InterPro" id="IPR056463">
    <property type="entry name" value="DUF7373_C"/>
</dbReference>
<feature type="chain" id="PRO_5039029774" evidence="1">
    <location>
        <begin position="21"/>
        <end position="423"/>
    </location>
</feature>
<dbReference type="InterPro" id="IPR055797">
    <property type="entry name" value="DUF7373"/>
</dbReference>
<accession>A0A846WCK8</accession>
<dbReference type="EMBL" id="JAAXOM010000007">
    <property type="protein sequence ID" value="NKX90513.1"/>
    <property type="molecule type" value="Genomic_DNA"/>
</dbReference>
<feature type="signal peptide" evidence="1">
    <location>
        <begin position="1"/>
        <end position="20"/>
    </location>
</feature>
<dbReference type="RefSeq" id="WP_157104967.1">
    <property type="nucleotide sequence ID" value="NZ_JAAXOM010000007.1"/>
</dbReference>
<evidence type="ECO:0000256" key="1">
    <source>
        <dbReference type="SAM" id="SignalP"/>
    </source>
</evidence>
<gene>
    <name evidence="4" type="ORF">HGA10_24830</name>
</gene>
<evidence type="ECO:0000313" key="4">
    <source>
        <dbReference type="EMBL" id="NKX90513.1"/>
    </source>
</evidence>
<keyword evidence="5" id="KW-1185">Reference proteome</keyword>
<evidence type="ECO:0000313" key="5">
    <source>
        <dbReference type="Proteomes" id="UP000572007"/>
    </source>
</evidence>
<reference evidence="4 5" key="1">
    <citation type="submission" date="2020-04" db="EMBL/GenBank/DDBJ databases">
        <title>MicrobeNet Type strains.</title>
        <authorList>
            <person name="Nicholson A.C."/>
        </authorList>
    </citation>
    <scope>NUCLEOTIDE SEQUENCE [LARGE SCALE GENOMIC DNA]</scope>
    <source>
        <strain evidence="4 5">DSM 44960</strain>
    </source>
</reference>
<name>A0A846WCK8_9NOCA</name>
<comment type="caution">
    <text evidence="4">The sequence shown here is derived from an EMBL/GenBank/DDBJ whole genome shotgun (WGS) entry which is preliminary data.</text>
</comment>
<protein>
    <submittedName>
        <fullName evidence="4">Uncharacterized protein</fullName>
    </submittedName>
</protein>